<feature type="region of interest" description="Disordered" evidence="1">
    <location>
        <begin position="54"/>
        <end position="74"/>
    </location>
</feature>
<organism evidence="2 3">
    <name type="scientific">Perilla frutescens var. hirtella</name>
    <name type="common">Perilla citriodora</name>
    <name type="synonym">Perilla setoyensis</name>
    <dbReference type="NCBI Taxonomy" id="608512"/>
    <lineage>
        <taxon>Eukaryota</taxon>
        <taxon>Viridiplantae</taxon>
        <taxon>Streptophyta</taxon>
        <taxon>Embryophyta</taxon>
        <taxon>Tracheophyta</taxon>
        <taxon>Spermatophyta</taxon>
        <taxon>Magnoliopsida</taxon>
        <taxon>eudicotyledons</taxon>
        <taxon>Gunneridae</taxon>
        <taxon>Pentapetalae</taxon>
        <taxon>asterids</taxon>
        <taxon>lamiids</taxon>
        <taxon>Lamiales</taxon>
        <taxon>Lamiaceae</taxon>
        <taxon>Nepetoideae</taxon>
        <taxon>Elsholtzieae</taxon>
        <taxon>Perilla</taxon>
    </lineage>
</organism>
<name>A0AAD4J545_PERFH</name>
<comment type="caution">
    <text evidence="2">The sequence shown here is derived from an EMBL/GenBank/DDBJ whole genome shotgun (WGS) entry which is preliminary data.</text>
</comment>
<dbReference type="SUPFAM" id="SSF51197">
    <property type="entry name" value="Clavaminate synthase-like"/>
    <property type="match status" value="1"/>
</dbReference>
<dbReference type="PANTHER" id="PTHR34945">
    <property type="entry name" value="2-OXOGLUTARATE (2OG) AND FE(II)-DEPENDENT OXYGENASE SUPERFAMILY PROTEIN"/>
    <property type="match status" value="1"/>
</dbReference>
<dbReference type="InterPro" id="IPR027443">
    <property type="entry name" value="IPNS-like_sf"/>
</dbReference>
<evidence type="ECO:0000313" key="2">
    <source>
        <dbReference type="EMBL" id="KAH6827339.1"/>
    </source>
</evidence>
<proteinExistence type="predicted"/>
<gene>
    <name evidence="2" type="ORF">C2S53_015947</name>
</gene>
<sequence>MASSAQKPHHHHHLNLPTPFGTTAAPPPTPSNLSSDSTTPDFLSHILHRLPPSLSLSLPTRRSSSSTTPPIISLSDPTPSLHSALLSASTQLGFFHLTHHSIPSHLPLSAEATALSLFPLPHNQKKLLFPSNWPLGHEIDDDDVDGDTTSAVESFCLDSSFSTESTNELNFDSLREFTREMEKLGLKVLEELASAVGFDNPARNDLCSQLWISDGVNKPGRVYPYAVGLHYQKRCQKQSLLSDSGRVTVSGLADSVFVTLGDIAQVWSNGKVKKVRGRAFPVSSCDGNPSLSECIRMSLLITLPVESSVVCPLIPGLITDEDEEKRLMLFNPFSFEDYAWTVYHQRLYLKDPLLRYRA</sequence>
<protein>
    <submittedName>
        <fullName evidence="2">Uncharacterized protein</fullName>
    </submittedName>
</protein>
<dbReference type="AlphaFoldDB" id="A0AAD4J545"/>
<dbReference type="PANTHER" id="PTHR34945:SF2">
    <property type="entry name" value="2-OXOGLUTARATE (2OG) AND FE(II)-DEPENDENT OXYGENASE SUPERFAMILY PROTEIN"/>
    <property type="match status" value="1"/>
</dbReference>
<dbReference type="Proteomes" id="UP001190926">
    <property type="component" value="Unassembled WGS sequence"/>
</dbReference>
<feature type="region of interest" description="Disordered" evidence="1">
    <location>
        <begin position="1"/>
        <end position="39"/>
    </location>
</feature>
<dbReference type="EMBL" id="SDAM02000150">
    <property type="protein sequence ID" value="KAH6827339.1"/>
    <property type="molecule type" value="Genomic_DNA"/>
</dbReference>
<reference evidence="2 3" key="1">
    <citation type="journal article" date="2021" name="Nat. Commun.">
        <title>Incipient diploidization of the medicinal plant Perilla within 10,000 years.</title>
        <authorList>
            <person name="Zhang Y."/>
            <person name="Shen Q."/>
            <person name="Leng L."/>
            <person name="Zhang D."/>
            <person name="Chen S."/>
            <person name="Shi Y."/>
            <person name="Ning Z."/>
            <person name="Chen S."/>
        </authorList>
    </citation>
    <scope>NUCLEOTIDE SEQUENCE [LARGE SCALE GENOMIC DNA]</scope>
    <source>
        <strain evidence="3">cv. PC099</strain>
    </source>
</reference>
<dbReference type="Gene3D" id="2.60.120.330">
    <property type="entry name" value="B-lactam Antibiotic, Isopenicillin N Synthase, Chain"/>
    <property type="match status" value="2"/>
</dbReference>
<evidence type="ECO:0000313" key="3">
    <source>
        <dbReference type="Proteomes" id="UP001190926"/>
    </source>
</evidence>
<keyword evidence="3" id="KW-1185">Reference proteome</keyword>
<evidence type="ECO:0000256" key="1">
    <source>
        <dbReference type="SAM" id="MobiDB-lite"/>
    </source>
</evidence>
<accession>A0AAD4J545</accession>